<dbReference type="PANTHER" id="PTHR10309:SF0">
    <property type="entry name" value="MANNOSE-6-PHOSPHATE ISOMERASE"/>
    <property type="match status" value="1"/>
</dbReference>
<keyword evidence="4 8" id="KW-0479">Metal-binding</keyword>
<evidence type="ECO:0000313" key="11">
    <source>
        <dbReference type="Proteomes" id="UP000192796"/>
    </source>
</evidence>
<dbReference type="GO" id="GO:0009298">
    <property type="term" value="P:GDP-mannose biosynthetic process"/>
    <property type="evidence" value="ECO:0007669"/>
    <property type="project" value="InterPro"/>
</dbReference>
<evidence type="ECO:0000256" key="5">
    <source>
        <dbReference type="ARBA" id="ARBA00022833"/>
    </source>
</evidence>
<proteinExistence type="inferred from homology"/>
<dbReference type="AlphaFoldDB" id="A0A1V9FVL6"/>
<dbReference type="SUPFAM" id="SSF51182">
    <property type="entry name" value="RmlC-like cupins"/>
    <property type="match status" value="1"/>
</dbReference>
<dbReference type="OrthoDB" id="9808275at2"/>
<comment type="similarity">
    <text evidence="2">Belongs to the mannose-6-phosphate isomerase type 1 family.</text>
</comment>
<evidence type="ECO:0000313" key="10">
    <source>
        <dbReference type="EMBL" id="OQP62370.1"/>
    </source>
</evidence>
<feature type="binding site" evidence="8">
    <location>
        <position position="140"/>
    </location>
    <ligand>
        <name>Zn(2+)</name>
        <dbReference type="ChEBI" id="CHEBI:29105"/>
    </ligand>
</feature>
<dbReference type="CDD" id="cd07011">
    <property type="entry name" value="cupin_PMI_type_I_N"/>
    <property type="match status" value="1"/>
</dbReference>
<comment type="cofactor">
    <cofactor evidence="8">
        <name>Zn(2+)</name>
        <dbReference type="ChEBI" id="CHEBI:29105"/>
    </cofactor>
    <text evidence="8">Binds 1 zinc ion per subunit.</text>
</comment>
<protein>
    <recommendedName>
        <fullName evidence="3">mannose-6-phosphate isomerase</fullName>
        <ecNumber evidence="3">5.3.1.8</ecNumber>
    </recommendedName>
</protein>
<dbReference type="InterPro" id="IPR016305">
    <property type="entry name" value="Mannose-6-P_Isomerase"/>
</dbReference>
<evidence type="ECO:0000259" key="9">
    <source>
        <dbReference type="Pfam" id="PF20511"/>
    </source>
</evidence>
<evidence type="ECO:0000256" key="1">
    <source>
        <dbReference type="ARBA" id="ARBA00000757"/>
    </source>
</evidence>
<dbReference type="PANTHER" id="PTHR10309">
    <property type="entry name" value="MANNOSE-6-PHOSPHATE ISOMERASE"/>
    <property type="match status" value="1"/>
</dbReference>
<dbReference type="InterPro" id="IPR014710">
    <property type="entry name" value="RmlC-like_jellyroll"/>
</dbReference>
<sequence>MSNNTKIFKLQGKVQHYTWGGMDFIPALLHLSNPEKKPFAEYWMGAHDNVPSEVELPDGSLQPLNAFIKQDAAALLGPAVHQRFGRLPYLFKVLDVKDMLSIQVHPTKKAAESAFAAENMKGTPLNAPNRNYKDDNHKPELMLALSDFWLLHGFKSPQALVTILMQTPELQFLVPVFDNENYHALYERVMTMDQQEVDERLRPLLDRIVPLYEKGFLDRSQEDFWAARAAKTFCEPNRLDRGIFSIYLFNLLNLKPGEAIFQDAGIPHAYLEGQNMELMANSDNVLRGGLTNKYIDVPELMHHTKFEAVIPNILTGTSGAVTGETAFPTPAADFELRRLVLKSGSTVSLTASTAEIFFVYEGAVKAKAGSTEISLGKGETMLATAGASFELQISQDAVLFRATVPQ</sequence>
<dbReference type="EMBL" id="LVYD01000051">
    <property type="protein sequence ID" value="OQP62370.1"/>
    <property type="molecule type" value="Genomic_DNA"/>
</dbReference>
<keyword evidence="5 8" id="KW-0862">Zinc</keyword>
<accession>A0A1V9FVL6</accession>
<organism evidence="10 11">
    <name type="scientific">Niastella vici</name>
    <dbReference type="NCBI Taxonomy" id="1703345"/>
    <lineage>
        <taxon>Bacteria</taxon>
        <taxon>Pseudomonadati</taxon>
        <taxon>Bacteroidota</taxon>
        <taxon>Chitinophagia</taxon>
        <taxon>Chitinophagales</taxon>
        <taxon>Chitinophagaceae</taxon>
        <taxon>Niastella</taxon>
    </lineage>
</organism>
<feature type="binding site" evidence="8">
    <location>
        <position position="105"/>
    </location>
    <ligand>
        <name>Zn(2+)</name>
        <dbReference type="ChEBI" id="CHEBI:29105"/>
    </ligand>
</feature>
<dbReference type="PRINTS" id="PR00714">
    <property type="entry name" value="MAN6PISMRASE"/>
</dbReference>
<comment type="caution">
    <text evidence="10">The sequence shown here is derived from an EMBL/GenBank/DDBJ whole genome shotgun (WGS) entry which is preliminary data.</text>
</comment>
<dbReference type="NCBIfam" id="TIGR00218">
    <property type="entry name" value="manA"/>
    <property type="match status" value="1"/>
</dbReference>
<feature type="domain" description="Phosphomannose isomerase type I catalytic" evidence="9">
    <location>
        <begin position="7"/>
        <end position="155"/>
    </location>
</feature>
<feature type="binding site" evidence="8">
    <location>
        <position position="103"/>
    </location>
    <ligand>
        <name>Zn(2+)</name>
        <dbReference type="ChEBI" id="CHEBI:29105"/>
    </ligand>
</feature>
<dbReference type="Gene3D" id="1.10.441.10">
    <property type="entry name" value="Phosphomannose Isomerase, domain 2"/>
    <property type="match status" value="1"/>
</dbReference>
<dbReference type="Pfam" id="PF20511">
    <property type="entry name" value="PMI_typeI_cat"/>
    <property type="match status" value="1"/>
</dbReference>
<feature type="active site" evidence="7">
    <location>
        <position position="287"/>
    </location>
</feature>
<evidence type="ECO:0000256" key="8">
    <source>
        <dbReference type="PIRSR" id="PIRSR001480-2"/>
    </source>
</evidence>
<comment type="catalytic activity">
    <reaction evidence="1">
        <text>D-mannose 6-phosphate = D-fructose 6-phosphate</text>
        <dbReference type="Rhea" id="RHEA:12356"/>
        <dbReference type="ChEBI" id="CHEBI:58735"/>
        <dbReference type="ChEBI" id="CHEBI:61527"/>
        <dbReference type="EC" id="5.3.1.8"/>
    </reaction>
</comment>
<dbReference type="InterPro" id="IPR018050">
    <property type="entry name" value="Pmannose_isomerase-type1_CS"/>
</dbReference>
<evidence type="ECO:0000256" key="2">
    <source>
        <dbReference type="ARBA" id="ARBA00010772"/>
    </source>
</evidence>
<dbReference type="RefSeq" id="WP_081149345.1">
    <property type="nucleotide sequence ID" value="NZ_LVYD01000051.1"/>
</dbReference>
<keyword evidence="11" id="KW-1185">Reference proteome</keyword>
<dbReference type="GO" id="GO:0004476">
    <property type="term" value="F:mannose-6-phosphate isomerase activity"/>
    <property type="evidence" value="ECO:0007669"/>
    <property type="project" value="UniProtKB-EC"/>
</dbReference>
<name>A0A1V9FVL6_9BACT</name>
<dbReference type="PIRSF" id="PIRSF001480">
    <property type="entry name" value="Mannose-6-phosphate_isomerase"/>
    <property type="match status" value="1"/>
</dbReference>
<evidence type="ECO:0000256" key="6">
    <source>
        <dbReference type="ARBA" id="ARBA00023235"/>
    </source>
</evidence>
<keyword evidence="6 10" id="KW-0413">Isomerase</keyword>
<evidence type="ECO:0000256" key="4">
    <source>
        <dbReference type="ARBA" id="ARBA00022723"/>
    </source>
</evidence>
<feature type="binding site" evidence="8">
    <location>
        <position position="268"/>
    </location>
    <ligand>
        <name>Zn(2+)</name>
        <dbReference type="ChEBI" id="CHEBI:29105"/>
    </ligand>
</feature>
<evidence type="ECO:0000256" key="3">
    <source>
        <dbReference type="ARBA" id="ARBA00011956"/>
    </source>
</evidence>
<dbReference type="PROSITE" id="PS00965">
    <property type="entry name" value="PMI_I_1"/>
    <property type="match status" value="1"/>
</dbReference>
<dbReference type="Gene3D" id="2.60.120.10">
    <property type="entry name" value="Jelly Rolls"/>
    <property type="match status" value="2"/>
</dbReference>
<dbReference type="GO" id="GO:0005829">
    <property type="term" value="C:cytosol"/>
    <property type="evidence" value="ECO:0007669"/>
    <property type="project" value="TreeGrafter"/>
</dbReference>
<dbReference type="Proteomes" id="UP000192796">
    <property type="component" value="Unassembled WGS sequence"/>
</dbReference>
<dbReference type="InterPro" id="IPR046457">
    <property type="entry name" value="PMI_typeI_cat"/>
</dbReference>
<dbReference type="GO" id="GO:0008270">
    <property type="term" value="F:zinc ion binding"/>
    <property type="evidence" value="ECO:0007669"/>
    <property type="project" value="InterPro"/>
</dbReference>
<evidence type="ECO:0000256" key="7">
    <source>
        <dbReference type="PIRSR" id="PIRSR001480-1"/>
    </source>
</evidence>
<dbReference type="STRING" id="1703345.A3860_28850"/>
<dbReference type="GO" id="GO:0005975">
    <property type="term" value="P:carbohydrate metabolic process"/>
    <property type="evidence" value="ECO:0007669"/>
    <property type="project" value="InterPro"/>
</dbReference>
<dbReference type="EC" id="5.3.1.8" evidence="3"/>
<dbReference type="InterPro" id="IPR001250">
    <property type="entry name" value="Man6P_Isoase-1"/>
</dbReference>
<dbReference type="InterPro" id="IPR011051">
    <property type="entry name" value="RmlC_Cupin_sf"/>
</dbReference>
<reference evidence="10 11" key="1">
    <citation type="submission" date="2016-03" db="EMBL/GenBank/DDBJ databases">
        <title>Niastella vici sp. nov., isolated from farmland soil.</title>
        <authorList>
            <person name="Chen L."/>
            <person name="Wang D."/>
            <person name="Yang S."/>
            <person name="Wang G."/>
        </authorList>
    </citation>
    <scope>NUCLEOTIDE SEQUENCE [LARGE SCALE GENOMIC DNA]</scope>
    <source>
        <strain evidence="10 11">DJ57</strain>
    </source>
</reference>
<gene>
    <name evidence="10" type="ORF">A3860_28850</name>
</gene>